<dbReference type="GO" id="GO:0043565">
    <property type="term" value="F:sequence-specific DNA binding"/>
    <property type="evidence" value="ECO:0007669"/>
    <property type="project" value="InterPro"/>
</dbReference>
<accession>A0A1T4XHN9</accession>
<evidence type="ECO:0000256" key="2">
    <source>
        <dbReference type="ARBA" id="ARBA00023125"/>
    </source>
</evidence>
<keyword evidence="1" id="KW-0805">Transcription regulation</keyword>
<dbReference type="InterPro" id="IPR014710">
    <property type="entry name" value="RmlC-like_jellyroll"/>
</dbReference>
<dbReference type="Pfam" id="PF12833">
    <property type="entry name" value="HTH_18"/>
    <property type="match status" value="1"/>
</dbReference>
<organism evidence="5 6">
    <name type="scientific">Gemmiger formicilis</name>
    <dbReference type="NCBI Taxonomy" id="745368"/>
    <lineage>
        <taxon>Bacteria</taxon>
        <taxon>Bacillati</taxon>
        <taxon>Bacillota</taxon>
        <taxon>Clostridia</taxon>
        <taxon>Eubacteriales</taxon>
        <taxon>Gemmiger</taxon>
    </lineage>
</organism>
<dbReference type="InterPro" id="IPR003313">
    <property type="entry name" value="AraC-bd"/>
</dbReference>
<dbReference type="PANTHER" id="PTHR43280">
    <property type="entry name" value="ARAC-FAMILY TRANSCRIPTIONAL REGULATOR"/>
    <property type="match status" value="1"/>
</dbReference>
<dbReference type="InterPro" id="IPR018060">
    <property type="entry name" value="HTH_AraC"/>
</dbReference>
<evidence type="ECO:0000256" key="1">
    <source>
        <dbReference type="ARBA" id="ARBA00023015"/>
    </source>
</evidence>
<feature type="domain" description="HTH araC/xylS-type" evidence="4">
    <location>
        <begin position="173"/>
        <end position="271"/>
    </location>
</feature>
<dbReference type="SUPFAM" id="SSF51215">
    <property type="entry name" value="Regulatory protein AraC"/>
    <property type="match status" value="1"/>
</dbReference>
<dbReference type="GeneID" id="93338366"/>
<dbReference type="PANTHER" id="PTHR43280:SF28">
    <property type="entry name" value="HTH-TYPE TRANSCRIPTIONAL ACTIVATOR RHAS"/>
    <property type="match status" value="1"/>
</dbReference>
<keyword evidence="6" id="KW-1185">Reference proteome</keyword>
<dbReference type="Pfam" id="PF02311">
    <property type="entry name" value="AraC_binding"/>
    <property type="match status" value="1"/>
</dbReference>
<dbReference type="InterPro" id="IPR020449">
    <property type="entry name" value="Tscrpt_reg_AraC-type_HTH"/>
</dbReference>
<dbReference type="InterPro" id="IPR037923">
    <property type="entry name" value="HTH-like"/>
</dbReference>
<dbReference type="Gene3D" id="2.60.120.10">
    <property type="entry name" value="Jelly Rolls"/>
    <property type="match status" value="1"/>
</dbReference>
<dbReference type="OrthoDB" id="9801308at2"/>
<dbReference type="Gene3D" id="1.10.10.60">
    <property type="entry name" value="Homeodomain-like"/>
    <property type="match status" value="2"/>
</dbReference>
<keyword evidence="3" id="KW-0804">Transcription</keyword>
<dbReference type="PRINTS" id="PR00032">
    <property type="entry name" value="HTHARAC"/>
</dbReference>
<gene>
    <name evidence="5" type="ORF">SAMN02745178_01912</name>
</gene>
<evidence type="ECO:0000259" key="4">
    <source>
        <dbReference type="PROSITE" id="PS01124"/>
    </source>
</evidence>
<evidence type="ECO:0000256" key="3">
    <source>
        <dbReference type="ARBA" id="ARBA00023163"/>
    </source>
</evidence>
<dbReference type="STRING" id="745368.SAMN02745178_01912"/>
<dbReference type="EMBL" id="FUYF01000010">
    <property type="protein sequence ID" value="SKA89036.1"/>
    <property type="molecule type" value="Genomic_DNA"/>
</dbReference>
<evidence type="ECO:0000313" key="6">
    <source>
        <dbReference type="Proteomes" id="UP000190286"/>
    </source>
</evidence>
<dbReference type="SMART" id="SM00342">
    <property type="entry name" value="HTH_ARAC"/>
    <property type="match status" value="1"/>
</dbReference>
<keyword evidence="2 5" id="KW-0238">DNA-binding</keyword>
<dbReference type="InterPro" id="IPR009057">
    <property type="entry name" value="Homeodomain-like_sf"/>
</dbReference>
<proteinExistence type="predicted"/>
<sequence>MNTRYEFNMDVPPREAIRLMYVSKSRFGGDWNSVPHTHSCTEVFYCVDGRGQFNVEGKMLDVAPDDMVIVNPRTLHTELSYQANPLEYIVLGIEGIEILFDQKDHGYTMLKCSPQREELLSLMQLLLREIDAREDGCEMVCQDLTEVLLVKIVRMASVSLRLTAPPAESKECATAKRYIDENYSESITLDKLAEIAHVNKYYLSHSFKNEYKVSPIDYLMKRRITEAKALLTSTDFSLTQIAEQIGFGSLAYFSKCFRKIEGTRPNEYRKSARQKSAQGTR</sequence>
<dbReference type="SUPFAM" id="SSF46689">
    <property type="entry name" value="Homeodomain-like"/>
    <property type="match status" value="2"/>
</dbReference>
<dbReference type="Proteomes" id="UP000190286">
    <property type="component" value="Unassembled WGS sequence"/>
</dbReference>
<dbReference type="GO" id="GO:0003700">
    <property type="term" value="F:DNA-binding transcription factor activity"/>
    <property type="evidence" value="ECO:0007669"/>
    <property type="project" value="InterPro"/>
</dbReference>
<protein>
    <submittedName>
        <fullName evidence="5">AraC-type DNA-binding protein</fullName>
    </submittedName>
</protein>
<name>A0A1T4XHN9_9FIRM</name>
<dbReference type="RefSeq" id="WP_078784821.1">
    <property type="nucleotide sequence ID" value="NZ_FUYF01000010.1"/>
</dbReference>
<dbReference type="AlphaFoldDB" id="A0A1T4XHN9"/>
<reference evidence="5 6" key="1">
    <citation type="submission" date="2017-02" db="EMBL/GenBank/DDBJ databases">
        <authorList>
            <person name="Peterson S.W."/>
        </authorList>
    </citation>
    <scope>NUCLEOTIDE SEQUENCE [LARGE SCALE GENOMIC DNA]</scope>
    <source>
        <strain evidence="5 6">ATCC 27749</strain>
    </source>
</reference>
<evidence type="ECO:0000313" key="5">
    <source>
        <dbReference type="EMBL" id="SKA89036.1"/>
    </source>
</evidence>
<dbReference type="PROSITE" id="PS01124">
    <property type="entry name" value="HTH_ARAC_FAMILY_2"/>
    <property type="match status" value="1"/>
</dbReference>